<reference evidence="2" key="1">
    <citation type="journal article" date="2012" name="Proc. Natl. Acad. Sci. U.S.A.">
        <title>Antigenic diversity is generated by distinct evolutionary mechanisms in African trypanosome species.</title>
        <authorList>
            <person name="Jackson A.P."/>
            <person name="Berry A."/>
            <person name="Aslett M."/>
            <person name="Allison H.C."/>
            <person name="Burton P."/>
            <person name="Vavrova-Anderson J."/>
            <person name="Brown R."/>
            <person name="Browne H."/>
            <person name="Corton N."/>
            <person name="Hauser H."/>
            <person name="Gamble J."/>
            <person name="Gilderthorp R."/>
            <person name="Marcello L."/>
            <person name="McQuillan J."/>
            <person name="Otto T.D."/>
            <person name="Quail M.A."/>
            <person name="Sanders M.J."/>
            <person name="van Tonder A."/>
            <person name="Ginger M.L."/>
            <person name="Field M.C."/>
            <person name="Barry J.D."/>
            <person name="Hertz-Fowler C."/>
            <person name="Berriman M."/>
        </authorList>
    </citation>
    <scope>NUCLEOTIDE SEQUENCE</scope>
    <source>
        <strain evidence="2">IL3000</strain>
    </source>
</reference>
<evidence type="ECO:0000313" key="2">
    <source>
        <dbReference type="EMBL" id="CCC93473.1"/>
    </source>
</evidence>
<dbReference type="PANTHER" id="PTHR13027">
    <property type="entry name" value="SAND PROTEIN-RELATED"/>
    <property type="match status" value="1"/>
</dbReference>
<dbReference type="VEuPathDB" id="TriTrypDB:TcIL3000_10_2320"/>
<gene>
    <name evidence="2" type="ORF">TCIL3000_10_2320</name>
</gene>
<dbReference type="PANTHER" id="PTHR13027:SF7">
    <property type="entry name" value="VACUOLAR FUSION PROTEIN MON1 HOMOLOG"/>
    <property type="match status" value="1"/>
</dbReference>
<dbReference type="Pfam" id="PF19037">
    <property type="entry name" value="Fuz_longin_2"/>
    <property type="match status" value="1"/>
</dbReference>
<dbReference type="InterPro" id="IPR043971">
    <property type="entry name" value="FUZ/MON1/HPS1_longin_2"/>
</dbReference>
<dbReference type="InterPro" id="IPR004353">
    <property type="entry name" value="Mon1"/>
</dbReference>
<proteinExistence type="predicted"/>
<accession>G0UVQ7</accession>
<name>G0UVQ7_TRYCI</name>
<organism evidence="2">
    <name type="scientific">Trypanosoma congolense (strain IL3000)</name>
    <dbReference type="NCBI Taxonomy" id="1068625"/>
    <lineage>
        <taxon>Eukaryota</taxon>
        <taxon>Discoba</taxon>
        <taxon>Euglenozoa</taxon>
        <taxon>Kinetoplastea</taxon>
        <taxon>Metakinetoplastina</taxon>
        <taxon>Trypanosomatida</taxon>
        <taxon>Trypanosomatidae</taxon>
        <taxon>Trypanosoma</taxon>
        <taxon>Nannomonas</taxon>
    </lineage>
</organism>
<dbReference type="EMBL" id="HE575323">
    <property type="protein sequence ID" value="CCC93473.1"/>
    <property type="molecule type" value="Genomic_DNA"/>
</dbReference>
<evidence type="ECO:0000259" key="1">
    <source>
        <dbReference type="Pfam" id="PF19037"/>
    </source>
</evidence>
<protein>
    <recommendedName>
        <fullName evidence="1">FUZ/MON1/HPS1 second Longin domain-containing protein</fullName>
    </recommendedName>
</protein>
<dbReference type="AlphaFoldDB" id="G0UVQ7"/>
<sequence>MVGVLDGKVSLHIDDTLILMNFARCLPLSPIGEIWAPLCLPKFNNTGYLWCYCADMGLMVKDFDYNDGSDGAPPGLQQEPGGITETAPPTEVRQSGLLLVQVASSQLAFAPLSAQAHSMARLLKPSMDALMAELESRANVPLSLALCTSGLQQLRERQEKLVRLLTKAEQQRQHGDQALFNRPMLHQPAIAPMHPDGLQWYALVLKMPFNIIYSEPSHVMRLNPRVRKRQLRLLVKLRNELALRIQNEQLLIFNTEEVNVVIIKPTPTLLTSIVQQFGTRADGVGVFFLPASSATALCNRLQELLLLFSPHVPKHQMLLSAVGVVIGVMAHEAELSLQQPRGSRSRVW</sequence>
<feature type="domain" description="FUZ/MON1/HPS1 second Longin" evidence="1">
    <location>
        <begin position="7"/>
        <end position="53"/>
    </location>
</feature>
<dbReference type="PRINTS" id="PR01546">
    <property type="entry name" value="YEAST73DUF"/>
</dbReference>
<dbReference type="GO" id="GO:0016192">
    <property type="term" value="P:vesicle-mediated transport"/>
    <property type="evidence" value="ECO:0007669"/>
    <property type="project" value="InterPro"/>
</dbReference>
<dbReference type="GO" id="GO:0006623">
    <property type="term" value="P:protein targeting to vacuole"/>
    <property type="evidence" value="ECO:0007669"/>
    <property type="project" value="InterPro"/>
</dbReference>